<sequence>MEIGISTACFYPSVALEDSIQLMKSLGFNKGEVFFNCPSEFSDEFVKIIKERCNESDFKINSVHAFSSAFEPYIFDTYKRRRDDMIKYFKQVCRAGKTLGAKTYTFHGMRKMDSEFVDINHVIDVYNELVYISEEVGITLAQENVSWCMSGDLKFLKEIKERCKYPIHFTLDLKQAYRADKEPNDYIDIMKEKIVNLHINDRTKENSCLVPGKGEIDYAKLFNKLRGLNYKGMGIIEVYSSNYLHYEELRESRRYLSKF</sequence>
<dbReference type="Pfam" id="PF01261">
    <property type="entry name" value="AP_endonuc_2"/>
    <property type="match status" value="1"/>
</dbReference>
<dbReference type="GO" id="GO:0004519">
    <property type="term" value="F:endonuclease activity"/>
    <property type="evidence" value="ECO:0007669"/>
    <property type="project" value="UniProtKB-KW"/>
</dbReference>
<evidence type="ECO:0000313" key="2">
    <source>
        <dbReference type="EMBL" id="ABK61041.1"/>
    </source>
</evidence>
<protein>
    <submittedName>
        <fullName evidence="2">AP endonuclease, family 2 superfamily protein</fullName>
    </submittedName>
</protein>
<dbReference type="InterPro" id="IPR050312">
    <property type="entry name" value="IolE/XylAMocC-like"/>
</dbReference>
<dbReference type="EMBL" id="CP000382">
    <property type="protein sequence ID" value="ABK61041.1"/>
    <property type="molecule type" value="Genomic_DNA"/>
</dbReference>
<dbReference type="PANTHER" id="PTHR12110">
    <property type="entry name" value="HYDROXYPYRUVATE ISOMERASE"/>
    <property type="match status" value="1"/>
</dbReference>
<dbReference type="STRING" id="386415.NT01CX_0373"/>
<dbReference type="HOGENOM" id="CLU_1060419_0_0_9"/>
<keyword evidence="2" id="KW-0255">Endonuclease</keyword>
<keyword evidence="2" id="KW-0540">Nuclease</keyword>
<dbReference type="Gene3D" id="3.20.20.150">
    <property type="entry name" value="Divalent-metal-dependent TIM barrel enzymes"/>
    <property type="match status" value="1"/>
</dbReference>
<evidence type="ECO:0000313" key="3">
    <source>
        <dbReference type="Proteomes" id="UP000008220"/>
    </source>
</evidence>
<keyword evidence="3" id="KW-1185">Reference proteome</keyword>
<dbReference type="InterPro" id="IPR013022">
    <property type="entry name" value="Xyl_isomerase-like_TIM-brl"/>
</dbReference>
<dbReference type="PATRIC" id="fig|386415.7.peg.1898"/>
<gene>
    <name evidence="2" type="ordered locus">NT01CX_0373</name>
</gene>
<organism evidence="2 3">
    <name type="scientific">Clostridium novyi (strain NT)</name>
    <dbReference type="NCBI Taxonomy" id="386415"/>
    <lineage>
        <taxon>Bacteria</taxon>
        <taxon>Bacillati</taxon>
        <taxon>Bacillota</taxon>
        <taxon>Clostridia</taxon>
        <taxon>Eubacteriales</taxon>
        <taxon>Clostridiaceae</taxon>
        <taxon>Clostridium</taxon>
    </lineage>
</organism>
<feature type="domain" description="Xylose isomerase-like TIM barrel" evidence="1">
    <location>
        <begin position="21"/>
        <end position="257"/>
    </location>
</feature>
<dbReference type="InterPro" id="IPR036237">
    <property type="entry name" value="Xyl_isomerase-like_sf"/>
</dbReference>
<evidence type="ECO:0000259" key="1">
    <source>
        <dbReference type="Pfam" id="PF01261"/>
    </source>
</evidence>
<dbReference type="KEGG" id="cno:NT01CX_0373"/>
<dbReference type="eggNOG" id="COG1082">
    <property type="taxonomic scope" value="Bacteria"/>
</dbReference>
<dbReference type="AlphaFoldDB" id="A0Q2L3"/>
<keyword evidence="2" id="KW-0378">Hydrolase</keyword>
<reference evidence="2 3" key="1">
    <citation type="journal article" date="2006" name="Nat. Biotechnol.">
        <title>The genome and transcriptomes of the anti-tumor agent Clostridium novyi-NT.</title>
        <authorList>
            <person name="Bettegowda C."/>
            <person name="Huang X."/>
            <person name="Lin J."/>
            <person name="Cheong I."/>
            <person name="Kohli M."/>
            <person name="Szabo S.A."/>
            <person name="Zhang X."/>
            <person name="Diaz L.A. Jr."/>
            <person name="Velculescu V.E."/>
            <person name="Parmigiani G."/>
            <person name="Kinzler K.W."/>
            <person name="Vogelstein B."/>
            <person name="Zhou S."/>
        </authorList>
    </citation>
    <scope>NUCLEOTIDE SEQUENCE [LARGE SCALE GENOMIC DNA]</scope>
    <source>
        <strain evidence="2 3">NT</strain>
    </source>
</reference>
<dbReference type="SUPFAM" id="SSF51658">
    <property type="entry name" value="Xylose isomerase-like"/>
    <property type="match status" value="1"/>
</dbReference>
<dbReference type="Proteomes" id="UP000008220">
    <property type="component" value="Chromosome"/>
</dbReference>
<name>A0Q2L3_CLONN</name>
<accession>A0Q2L3</accession>
<proteinExistence type="predicted"/>
<dbReference type="RefSeq" id="WP_011722849.1">
    <property type="nucleotide sequence ID" value="NC_008593.1"/>
</dbReference>